<reference evidence="5" key="1">
    <citation type="submission" date="2023-06" db="EMBL/GenBank/DDBJ databases">
        <title>Identification and characterization of horizontal gene transfer across gut microbiota members of farm animals based on homology search.</title>
        <authorList>
            <person name="Zeman M."/>
            <person name="Kubasova T."/>
            <person name="Jahodarova E."/>
            <person name="Nykrynova M."/>
            <person name="Rychlik I."/>
        </authorList>
    </citation>
    <scope>NUCLEOTIDE SEQUENCE [LARGE SCALE GENOMIC DNA]</scope>
    <source>
        <strain evidence="5">ET341</strain>
    </source>
</reference>
<reference evidence="4 5" key="2">
    <citation type="submission" date="2023-06" db="EMBL/GenBank/DDBJ databases">
        <authorList>
            <person name="Zeman M."/>
            <person name="Kubasova T."/>
            <person name="Jahodarova E."/>
            <person name="Nykrynova M."/>
            <person name="Rychlik I."/>
        </authorList>
    </citation>
    <scope>NUCLEOTIDE SEQUENCE [LARGE SCALE GENOMIC DNA]</scope>
    <source>
        <strain evidence="4 5">ET341</strain>
    </source>
</reference>
<name>A0ABT7UKI7_9FIRM</name>
<dbReference type="Proteomes" id="UP001529275">
    <property type="component" value="Unassembled WGS sequence"/>
</dbReference>
<evidence type="ECO:0000256" key="1">
    <source>
        <dbReference type="SAM" id="MobiDB-lite"/>
    </source>
</evidence>
<keyword evidence="5" id="KW-1185">Reference proteome</keyword>
<evidence type="ECO:0000313" key="4">
    <source>
        <dbReference type="EMBL" id="MDM8196472.1"/>
    </source>
</evidence>
<keyword evidence="4" id="KW-0540">Nuclease</keyword>
<organism evidence="4 5">
    <name type="scientific">Massilimicrobiota timonensis</name>
    <dbReference type="NCBI Taxonomy" id="1776392"/>
    <lineage>
        <taxon>Bacteria</taxon>
        <taxon>Bacillati</taxon>
        <taxon>Bacillota</taxon>
        <taxon>Erysipelotrichia</taxon>
        <taxon>Erysipelotrichales</taxon>
        <taxon>Erysipelotrichaceae</taxon>
        <taxon>Massilimicrobiota</taxon>
    </lineage>
</organism>
<dbReference type="InterPro" id="IPR011089">
    <property type="entry name" value="GmrSD_C"/>
</dbReference>
<feature type="compositionally biased region" description="Acidic residues" evidence="1">
    <location>
        <begin position="345"/>
        <end position="367"/>
    </location>
</feature>
<dbReference type="PANTHER" id="PTHR35149:SF1">
    <property type="entry name" value="DUF5655 DOMAIN-CONTAINING PROTEIN"/>
    <property type="match status" value="1"/>
</dbReference>
<dbReference type="Pfam" id="PF07510">
    <property type="entry name" value="GmrSD_C"/>
    <property type="match status" value="1"/>
</dbReference>
<dbReference type="GO" id="GO:0004519">
    <property type="term" value="F:endonuclease activity"/>
    <property type="evidence" value="ECO:0007669"/>
    <property type="project" value="UniProtKB-KW"/>
</dbReference>
<dbReference type="RefSeq" id="WP_289528037.1">
    <property type="nucleotide sequence ID" value="NZ_JAUDCK010000036.1"/>
</dbReference>
<accession>A0ABT7UKI7</accession>
<sequence>MNELQSLSQIFQNKIFRIPDYQRGYAWQDLQLRDFWEDVVNLQTDRYHYTGLLSLKVLSRQDSQKLGNEDAWLLQSGFKAYHIVDGQQRLTTFIIMLNEVIEFVCSLPENEGKPEEEIYLGFENIKDIRAKYLSRKRPPDGLIVTYMFGYENDNPSAEYLKYRILGQPFGGTIKETYYTKNLKYAKEFFARELAAFYEIKGIDGIAELYRKLTLQLMFNIHEIEDDYDVFVAFETMNNRGKRLTNLELLKNRLIYLTTLYPKEILDETNEVALRELINRAWREVYYQLGRNENDLLSDDEFLRAHWIMYFAYSRKKGDDYIKFLLRKFSHKSIFENVLQALPEDEDVDEAIPDPGADDDDDSDDTPDIPEPISGEFLQPKEIMDYVNSLNEAAEFWYYTYYPDKCTSISDEEQVWLDKLNRIGLGYFRPMIAVSLIPRLGYSKEDRVALFKAAERFIFINFRMAMYQSSYKSSDYYRKTREVYTGSMTLSEVTADLNETTDANAKDAVRVFLTRMNRRFISADGFYSWRDLRYFLYEYEYSLATKYKLEKLSWALLTKVVKDRITVEHILPQTPTKLYWRNNFRQFTDAEIKALSSSLGNMLPLSQSINSSLQNDSFDDKKARGYANGCHCEVEIFKEDKWDADHIYNRGIKLLHFMETRWGFKFESVDQMNELLHIAFVNDGREIPDEITEENITAVTATQEKTNGNRSAHVAAVNMSFANIKDATGEIHIDPDNCTRKYVRFTTDAMNKILPDAPEAASGWGTRNHYFYEIINSAGKSVYMQLALSAKNIPDDLKEICERINTHFPSKQQKENWQWRCPFITSHVSIPEDMADDDIIKVLSDQYAQLQEFEKKLVEAMNKEEQ</sequence>
<evidence type="ECO:0000313" key="5">
    <source>
        <dbReference type="Proteomes" id="UP001529275"/>
    </source>
</evidence>
<feature type="domain" description="GmrSD restriction endonucleases C-terminal" evidence="3">
    <location>
        <begin position="518"/>
        <end position="654"/>
    </location>
</feature>
<keyword evidence="4" id="KW-0378">Hydrolase</keyword>
<dbReference type="PANTHER" id="PTHR35149">
    <property type="entry name" value="SLL5132 PROTEIN"/>
    <property type="match status" value="1"/>
</dbReference>
<feature type="domain" description="GmrSD restriction endonucleases N-terminal" evidence="2">
    <location>
        <begin position="7"/>
        <end position="253"/>
    </location>
</feature>
<evidence type="ECO:0000259" key="3">
    <source>
        <dbReference type="Pfam" id="PF07510"/>
    </source>
</evidence>
<gene>
    <name evidence="4" type="ORF">QUV98_09115</name>
</gene>
<evidence type="ECO:0000259" key="2">
    <source>
        <dbReference type="Pfam" id="PF03235"/>
    </source>
</evidence>
<dbReference type="EMBL" id="JAUDCK010000036">
    <property type="protein sequence ID" value="MDM8196472.1"/>
    <property type="molecule type" value="Genomic_DNA"/>
</dbReference>
<proteinExistence type="predicted"/>
<keyword evidence="4" id="KW-0255">Endonuclease</keyword>
<feature type="region of interest" description="Disordered" evidence="1">
    <location>
        <begin position="345"/>
        <end position="374"/>
    </location>
</feature>
<comment type="caution">
    <text evidence="4">The sequence shown here is derived from an EMBL/GenBank/DDBJ whole genome shotgun (WGS) entry which is preliminary data.</text>
</comment>
<dbReference type="InterPro" id="IPR004919">
    <property type="entry name" value="GmrSD_N"/>
</dbReference>
<protein>
    <submittedName>
        <fullName evidence="4">DUF262 domain-containing HNH endonuclease family protein</fullName>
    </submittedName>
</protein>
<dbReference type="Pfam" id="PF03235">
    <property type="entry name" value="GmrSD_N"/>
    <property type="match status" value="1"/>
</dbReference>